<keyword evidence="1" id="KW-1133">Transmembrane helix</keyword>
<comment type="caution">
    <text evidence="3">The sequence shown here is derived from an EMBL/GenBank/DDBJ whole genome shotgun (WGS) entry which is preliminary data.</text>
</comment>
<accession>A0A8S0TLN4</accession>
<proteinExistence type="predicted"/>
<dbReference type="InterPro" id="IPR026961">
    <property type="entry name" value="PGG_dom"/>
</dbReference>
<organism evidence="3 4">
    <name type="scientific">Olea europaea subsp. europaea</name>
    <dbReference type="NCBI Taxonomy" id="158383"/>
    <lineage>
        <taxon>Eukaryota</taxon>
        <taxon>Viridiplantae</taxon>
        <taxon>Streptophyta</taxon>
        <taxon>Embryophyta</taxon>
        <taxon>Tracheophyta</taxon>
        <taxon>Spermatophyta</taxon>
        <taxon>Magnoliopsida</taxon>
        <taxon>eudicotyledons</taxon>
        <taxon>Gunneridae</taxon>
        <taxon>Pentapetalae</taxon>
        <taxon>asterids</taxon>
        <taxon>lamiids</taxon>
        <taxon>Lamiales</taxon>
        <taxon>Oleaceae</taxon>
        <taxon>Oleeae</taxon>
        <taxon>Olea</taxon>
    </lineage>
</organism>
<dbReference type="Gramene" id="OE9A057237T1">
    <property type="protein sequence ID" value="OE9A057237C1"/>
    <property type="gene ID" value="OE9A057237"/>
</dbReference>
<keyword evidence="4" id="KW-1185">Reference proteome</keyword>
<keyword evidence="1" id="KW-0472">Membrane</keyword>
<keyword evidence="1" id="KW-0812">Transmembrane</keyword>
<dbReference type="PANTHER" id="PTHR24177:SF434">
    <property type="entry name" value="PGG DOMAIN-CONTAINING PROTEIN"/>
    <property type="match status" value="1"/>
</dbReference>
<evidence type="ECO:0000313" key="3">
    <source>
        <dbReference type="EMBL" id="CAA3005721.1"/>
    </source>
</evidence>
<reference evidence="3 4" key="1">
    <citation type="submission" date="2019-12" db="EMBL/GenBank/DDBJ databases">
        <authorList>
            <person name="Alioto T."/>
            <person name="Alioto T."/>
            <person name="Gomez Garrido J."/>
        </authorList>
    </citation>
    <scope>NUCLEOTIDE SEQUENCE [LARGE SCALE GENOMIC DNA]</scope>
</reference>
<dbReference type="Pfam" id="PF13962">
    <property type="entry name" value="PGG"/>
    <property type="match status" value="1"/>
</dbReference>
<dbReference type="GO" id="GO:0016020">
    <property type="term" value="C:membrane"/>
    <property type="evidence" value="ECO:0007669"/>
    <property type="project" value="TreeGrafter"/>
</dbReference>
<feature type="transmembrane region" description="Helical" evidence="1">
    <location>
        <begin position="43"/>
        <end position="65"/>
    </location>
</feature>
<name>A0A8S0TLN4_OLEEU</name>
<dbReference type="Proteomes" id="UP000594638">
    <property type="component" value="Unassembled WGS sequence"/>
</dbReference>
<protein>
    <submittedName>
        <fullName evidence="3">Ankyrin repeat-containing NPR4-like isoform X1</fullName>
    </submittedName>
</protein>
<sequence>EVKKIVRPSYVYVKNKEGKTTWELFTMEHENLRRAGEKWMKDTTTSCMVVVTLIATIAFAATFTVPQGNKKKWALQFS</sequence>
<dbReference type="AlphaFoldDB" id="A0A8S0TLN4"/>
<evidence type="ECO:0000259" key="2">
    <source>
        <dbReference type="Pfam" id="PF13962"/>
    </source>
</evidence>
<evidence type="ECO:0000313" key="4">
    <source>
        <dbReference type="Proteomes" id="UP000594638"/>
    </source>
</evidence>
<feature type="non-terminal residue" evidence="3">
    <location>
        <position position="1"/>
    </location>
</feature>
<dbReference type="EMBL" id="CACTIH010007250">
    <property type="protein sequence ID" value="CAA3005721.1"/>
    <property type="molecule type" value="Genomic_DNA"/>
</dbReference>
<dbReference type="PANTHER" id="PTHR24177">
    <property type="entry name" value="CASKIN"/>
    <property type="match status" value="1"/>
</dbReference>
<feature type="domain" description="PGG" evidence="2">
    <location>
        <begin position="37"/>
        <end position="71"/>
    </location>
</feature>
<evidence type="ECO:0000256" key="1">
    <source>
        <dbReference type="SAM" id="Phobius"/>
    </source>
</evidence>
<gene>
    <name evidence="3" type="ORF">OLEA9_A057237</name>
</gene>
<dbReference type="OrthoDB" id="1652385at2759"/>